<name>A0A0E2B7S1_9LEPT</name>
<keyword evidence="1" id="KW-0040">ANK repeat</keyword>
<dbReference type="Gene3D" id="1.25.40.20">
    <property type="entry name" value="Ankyrin repeat-containing domain"/>
    <property type="match status" value="1"/>
</dbReference>
<evidence type="ECO:0000256" key="1">
    <source>
        <dbReference type="PROSITE-ProRule" id="PRU00023"/>
    </source>
</evidence>
<sequence>MDLEVKGELKRTALMWAVSQGDLEMTSLLLGQGANLNAKGLANTSPLIYASMETNRILKS</sequence>
<dbReference type="EMBL" id="AHMY02000019">
    <property type="protein sequence ID" value="EKO16911.1"/>
    <property type="molecule type" value="Genomic_DNA"/>
</dbReference>
<dbReference type="InterPro" id="IPR002110">
    <property type="entry name" value="Ankyrin_rpt"/>
</dbReference>
<dbReference type="AlphaFoldDB" id="A0A0E2B7S1"/>
<comment type="caution">
    <text evidence="2">The sequence shown here is derived from an EMBL/GenBank/DDBJ whole genome shotgun (WGS) entry which is preliminary data.</text>
</comment>
<dbReference type="InterPro" id="IPR036770">
    <property type="entry name" value="Ankyrin_rpt-contain_sf"/>
</dbReference>
<dbReference type="Pfam" id="PF00023">
    <property type="entry name" value="Ank"/>
    <property type="match status" value="1"/>
</dbReference>
<evidence type="ECO:0000313" key="2">
    <source>
        <dbReference type="EMBL" id="EKO16911.1"/>
    </source>
</evidence>
<feature type="repeat" description="ANK" evidence="1">
    <location>
        <begin position="9"/>
        <end position="41"/>
    </location>
</feature>
<gene>
    <name evidence="2" type="ORF">LEP1GSC081_1282</name>
</gene>
<accession>A0A0E2B7S1</accession>
<proteinExistence type="predicted"/>
<dbReference type="SUPFAM" id="SSF48403">
    <property type="entry name" value="Ankyrin repeat"/>
    <property type="match status" value="1"/>
</dbReference>
<reference evidence="2 3" key="1">
    <citation type="submission" date="2012-10" db="EMBL/GenBank/DDBJ databases">
        <authorList>
            <person name="Harkins D.M."/>
            <person name="Durkin A.S."/>
            <person name="Brinkac L.M."/>
            <person name="Selengut J.D."/>
            <person name="Sanka R."/>
            <person name="DePew J."/>
            <person name="Purushe J."/>
            <person name="Peacock S.J."/>
            <person name="Thaipadungpanit J."/>
            <person name="Wuthiekanun V.W."/>
            <person name="Day N.P."/>
            <person name="Vinetz J.M."/>
            <person name="Sutton G.G."/>
            <person name="Nelson W.C."/>
            <person name="Fouts D.E."/>
        </authorList>
    </citation>
    <scope>NUCLEOTIDE SEQUENCE [LARGE SCALE GENOMIC DNA]</scope>
    <source>
        <strain evidence="2 3">H1</strain>
    </source>
</reference>
<evidence type="ECO:0000313" key="3">
    <source>
        <dbReference type="Proteomes" id="UP000006253"/>
    </source>
</evidence>
<dbReference type="PROSITE" id="PS50297">
    <property type="entry name" value="ANK_REP_REGION"/>
    <property type="match status" value="1"/>
</dbReference>
<dbReference type="Proteomes" id="UP000006253">
    <property type="component" value="Unassembled WGS sequence"/>
</dbReference>
<dbReference type="PROSITE" id="PS50088">
    <property type="entry name" value="ANK_REPEAT"/>
    <property type="match status" value="1"/>
</dbReference>
<protein>
    <submittedName>
        <fullName evidence="2">Ankyrin repeat domain protein</fullName>
    </submittedName>
</protein>
<dbReference type="SMART" id="SM00248">
    <property type="entry name" value="ANK"/>
    <property type="match status" value="1"/>
</dbReference>
<organism evidence="2 3">
    <name type="scientific">Leptospira kirschneri str. H1</name>
    <dbReference type="NCBI Taxonomy" id="1049966"/>
    <lineage>
        <taxon>Bacteria</taxon>
        <taxon>Pseudomonadati</taxon>
        <taxon>Spirochaetota</taxon>
        <taxon>Spirochaetia</taxon>
        <taxon>Leptospirales</taxon>
        <taxon>Leptospiraceae</taxon>
        <taxon>Leptospira</taxon>
    </lineage>
</organism>
<dbReference type="RefSeq" id="WP_004764619.1">
    <property type="nucleotide sequence ID" value="NZ_AHMY02000019.1"/>
</dbReference>